<dbReference type="PROSITE" id="PS51257">
    <property type="entry name" value="PROKAR_LIPOPROTEIN"/>
    <property type="match status" value="1"/>
</dbReference>
<dbReference type="KEGG" id="sck:SCITRI_001912"/>
<dbReference type="GeneID" id="54239719"/>
<dbReference type="Proteomes" id="UP000464735">
    <property type="component" value="Chromosome"/>
</dbReference>
<feature type="chain" id="PRO_5042513100" description="Lipoprotein" evidence="1">
    <location>
        <begin position="21"/>
        <end position="243"/>
    </location>
</feature>
<dbReference type="RefSeq" id="WP_071938028.1">
    <property type="nucleotide sequence ID" value="NZ_CP013197.1"/>
</dbReference>
<proteinExistence type="predicted"/>
<dbReference type="EMBL" id="CP046368">
    <property type="protein sequence ID" value="QIA69779.1"/>
    <property type="molecule type" value="Genomic_DNA"/>
</dbReference>
<evidence type="ECO:0008006" key="4">
    <source>
        <dbReference type="Google" id="ProtNLM"/>
    </source>
</evidence>
<accession>A0AAJ4JZ75</accession>
<organism evidence="2 3">
    <name type="scientific">Spiroplasma citri</name>
    <dbReference type="NCBI Taxonomy" id="2133"/>
    <lineage>
        <taxon>Bacteria</taxon>
        <taxon>Bacillati</taxon>
        <taxon>Mycoplasmatota</taxon>
        <taxon>Mollicutes</taxon>
        <taxon>Entomoplasmatales</taxon>
        <taxon>Spiroplasmataceae</taxon>
        <taxon>Spiroplasma</taxon>
    </lineage>
</organism>
<dbReference type="AlphaFoldDB" id="A0AAJ4JZ75"/>
<protein>
    <recommendedName>
        <fullName evidence="4">Lipoprotein</fullName>
    </recommendedName>
</protein>
<evidence type="ECO:0000313" key="3">
    <source>
        <dbReference type="Proteomes" id="UP000464735"/>
    </source>
</evidence>
<evidence type="ECO:0000313" key="2">
    <source>
        <dbReference type="EMBL" id="QIA69779.1"/>
    </source>
</evidence>
<keyword evidence="1" id="KW-0732">Signal</keyword>
<reference evidence="2 3" key="1">
    <citation type="submission" date="2019-11" db="EMBL/GenBank/DDBJ databases">
        <title>Whole genome sequencing and comparative genomics analyses of five strains of Spiroplasma citri.</title>
        <authorList>
            <person name="Yokomi R."/>
            <person name="Chen J."/>
            <person name="Rattner R."/>
            <person name="Vidalakis G."/>
        </authorList>
    </citation>
    <scope>NUCLEOTIDE SEQUENCE [LARGE SCALE GENOMIC DNA]</scope>
    <source>
        <strain evidence="2 3">BR12</strain>
    </source>
</reference>
<gene>
    <name evidence="2" type="ORF">GL298_10370</name>
</gene>
<sequence>MKKVLSFLTALTFIMQVVNSVVSCSTIDVRIRQALANWTYTSKTDQPIFGTVFSSDKTINEPYFSYWFIQQILTSSGYINIDKPWNQLLNNSGIAWPYPSSTNIEEIYSDWFNSTITSIEEGKINISDLKTFFVYMTIYNPIIILSYTQIFKYEYKDDQSAIEIKYQYKTPADISTYITKLVKKYLTFLKETVEVKYLKLTKYFLTIDEAKQRIENLVNSLIRILTIMSPTFVIPLSINTNQY</sequence>
<feature type="signal peptide" evidence="1">
    <location>
        <begin position="1"/>
        <end position="20"/>
    </location>
</feature>
<evidence type="ECO:0000256" key="1">
    <source>
        <dbReference type="SAM" id="SignalP"/>
    </source>
</evidence>
<name>A0AAJ4JZ75_SPICI</name>